<dbReference type="InterPro" id="IPR015349">
    <property type="entry name" value="OCT_dom"/>
</dbReference>
<feature type="region of interest" description="Disordered" evidence="10">
    <location>
        <begin position="125"/>
        <end position="145"/>
    </location>
</feature>
<dbReference type="NCBIfam" id="TIGR02729">
    <property type="entry name" value="Obg_CgtA"/>
    <property type="match status" value="1"/>
</dbReference>
<evidence type="ECO:0000256" key="9">
    <source>
        <dbReference type="HAMAP-Rule" id="MF_01454"/>
    </source>
</evidence>
<feature type="domain" description="OCT" evidence="12">
    <location>
        <begin position="341"/>
        <end position="419"/>
    </location>
</feature>
<dbReference type="Pfam" id="PF01018">
    <property type="entry name" value="GTP1_OBG"/>
    <property type="match status" value="1"/>
</dbReference>
<dbReference type="NCBIfam" id="NF008956">
    <property type="entry name" value="PRK12299.1"/>
    <property type="match status" value="1"/>
</dbReference>
<sequence length="419" mass="45028">MLDAVEITVKGGNGGHGLVSYHREKFVPQGGPDGGDGGRGGRIFLRAVDDVYTLELYRSRKRFQAGAGGNGGPNLRHGANGEDLYLEVPVGTVVYDAETGDLLADLSEVGAEVLVAHGGRGGWGNKRFATPTNQTPGYSQKGQEGEERRLRLELRLLADVGLIGLPNAGKSTLLAAVSNAKPKIASYPFTTLEPMLGVVNVGWERFTLADLPGLVEGASEGYGLGFEFLKHVRRCRVLLHVVSCESPDPVTDYELIEGELRAYDPGLEHVARVVAVTKADLDHAAAERSAEALAAHLGRPVRVISAHDGTGLEPLKEELMALVAAERARAASQPPAEVPVIRPAPVDRFVVTIDEDGRYVVDGYTAVTFVKMMDTGMPGALDEVMRRLERWGIAKELRRLGIKPGDVVVFDDVEIAWEG</sequence>
<dbReference type="InterPro" id="IPR006073">
    <property type="entry name" value="GTP-bd"/>
</dbReference>
<keyword evidence="6 9" id="KW-0378">Hydrolase</keyword>
<dbReference type="SUPFAM" id="SSF102741">
    <property type="entry name" value="Obg GTP-binding protein C-terminal domain"/>
    <property type="match status" value="1"/>
</dbReference>
<feature type="binding site" evidence="9">
    <location>
        <begin position="164"/>
        <end position="171"/>
    </location>
    <ligand>
        <name>GTP</name>
        <dbReference type="ChEBI" id="CHEBI:37565"/>
    </ligand>
</feature>
<evidence type="ECO:0000256" key="7">
    <source>
        <dbReference type="ARBA" id="ARBA00022842"/>
    </source>
</evidence>
<dbReference type="NCBIfam" id="TIGR03595">
    <property type="entry name" value="Obg_CgtA_exten"/>
    <property type="match status" value="1"/>
</dbReference>
<feature type="domain" description="Obg" evidence="13">
    <location>
        <begin position="1"/>
        <end position="157"/>
    </location>
</feature>
<feature type="binding site" evidence="9">
    <location>
        <begin position="277"/>
        <end position="280"/>
    </location>
    <ligand>
        <name>GTP</name>
        <dbReference type="ChEBI" id="CHEBI:37565"/>
    </ligand>
</feature>
<dbReference type="InterPro" id="IPR036726">
    <property type="entry name" value="GTP1_OBG_dom_sf"/>
</dbReference>
<evidence type="ECO:0000256" key="5">
    <source>
        <dbReference type="ARBA" id="ARBA00022741"/>
    </source>
</evidence>
<dbReference type="Pfam" id="PF01926">
    <property type="entry name" value="MMR_HSR1"/>
    <property type="match status" value="1"/>
</dbReference>
<dbReference type="InterPro" id="IPR006169">
    <property type="entry name" value="GTP1_OBG_dom"/>
</dbReference>
<feature type="compositionally biased region" description="Polar residues" evidence="10">
    <location>
        <begin position="130"/>
        <end position="142"/>
    </location>
</feature>
<evidence type="ECO:0000256" key="4">
    <source>
        <dbReference type="ARBA" id="ARBA00022723"/>
    </source>
</evidence>
<dbReference type="SUPFAM" id="SSF82051">
    <property type="entry name" value="Obg GTP-binding protein N-terminal domain"/>
    <property type="match status" value="1"/>
</dbReference>
<evidence type="ECO:0000313" key="14">
    <source>
        <dbReference type="EMBL" id="QFG02941.1"/>
    </source>
</evidence>
<dbReference type="EMBL" id="CP042829">
    <property type="protein sequence ID" value="QFG02941.1"/>
    <property type="molecule type" value="Genomic_DNA"/>
</dbReference>
<gene>
    <name evidence="14" type="primary">obgE</name>
    <name evidence="9" type="synonym">obg</name>
    <name evidence="14" type="ORF">Tbon_06420</name>
</gene>
<proteinExistence type="inferred from homology"/>
<accession>A0ABX6C0X9</accession>
<dbReference type="SUPFAM" id="SSF52540">
    <property type="entry name" value="P-loop containing nucleoside triphosphate hydrolases"/>
    <property type="match status" value="1"/>
</dbReference>
<comment type="subunit">
    <text evidence="9">Monomer.</text>
</comment>
<dbReference type="NCBIfam" id="NF008955">
    <property type="entry name" value="PRK12297.1"/>
    <property type="match status" value="1"/>
</dbReference>
<feature type="binding site" evidence="9">
    <location>
        <begin position="305"/>
        <end position="307"/>
    </location>
    <ligand>
        <name>GTP</name>
        <dbReference type="ChEBI" id="CHEBI:37565"/>
    </ligand>
</feature>
<evidence type="ECO:0000256" key="8">
    <source>
        <dbReference type="ARBA" id="ARBA00023134"/>
    </source>
</evidence>
<dbReference type="InterPro" id="IPR027417">
    <property type="entry name" value="P-loop_NTPase"/>
</dbReference>
<dbReference type="CDD" id="cd01898">
    <property type="entry name" value="Obg"/>
    <property type="match status" value="1"/>
</dbReference>
<keyword evidence="3 9" id="KW-0963">Cytoplasm</keyword>
<dbReference type="InterPro" id="IPR036346">
    <property type="entry name" value="GTP-bd_prot_GTP1/OBG_C_sf"/>
</dbReference>
<keyword evidence="5 9" id="KW-0547">Nucleotide-binding</keyword>
<dbReference type="Gene3D" id="3.30.300.350">
    <property type="entry name" value="GTP-binding protein OBG, C-terminal domain"/>
    <property type="match status" value="1"/>
</dbReference>
<dbReference type="PRINTS" id="PR00326">
    <property type="entry name" value="GTP1OBG"/>
</dbReference>
<protein>
    <recommendedName>
        <fullName evidence="9">GTPase Obg</fullName>
        <ecNumber evidence="9">3.6.5.-</ecNumber>
    </recommendedName>
    <alternativeName>
        <fullName evidence="9">GTP-binding protein Obg</fullName>
    </alternativeName>
</protein>
<feature type="domain" description="OBG-type G" evidence="11">
    <location>
        <begin position="158"/>
        <end position="324"/>
    </location>
</feature>
<dbReference type="PROSITE" id="PS51881">
    <property type="entry name" value="OCT"/>
    <property type="match status" value="1"/>
</dbReference>
<evidence type="ECO:0000256" key="3">
    <source>
        <dbReference type="ARBA" id="ARBA00022490"/>
    </source>
</evidence>
<feature type="binding site" evidence="9">
    <location>
        <begin position="189"/>
        <end position="193"/>
    </location>
    <ligand>
        <name>GTP</name>
        <dbReference type="ChEBI" id="CHEBI:37565"/>
    </ligand>
</feature>
<reference evidence="14 15" key="2">
    <citation type="submission" date="2019-10" db="EMBL/GenBank/DDBJ databases">
        <title>Thermopilla bonchosmolovskayae gen. nov., sp. nov., a moderately thermophilic Chloroflexi bacterium from a Chukotka hot spring (Arctic, Russia), representing a novel classis Thermopillaia, which include previously uncultivated lineage OLB14.</title>
        <authorList>
            <person name="Kochetkova T.V."/>
            <person name="Zayulina K.S."/>
            <person name="Zhigarkov V.S."/>
            <person name="Minaev N.V."/>
            <person name="Novikov A."/>
            <person name="Toshchakov S.V."/>
            <person name="Elcheninov A.G."/>
            <person name="Kublanov I.V."/>
        </authorList>
    </citation>
    <scope>NUCLEOTIDE SEQUENCE [LARGE SCALE GENOMIC DNA]</scope>
    <source>
        <strain evidence="14 15">3753O</strain>
    </source>
</reference>
<comment type="function">
    <text evidence="9">An essential GTPase which binds GTP, GDP and possibly (p)ppGpp with moderate affinity, with high nucleotide exchange rates and a fairly low GTP hydrolysis rate. Plays a role in control of the cell cycle, stress response, ribosome biogenesis and in those bacteria that undergo differentiation, in morphogenesis control.</text>
</comment>
<evidence type="ECO:0000256" key="2">
    <source>
        <dbReference type="ARBA" id="ARBA00007699"/>
    </source>
</evidence>
<dbReference type="PANTHER" id="PTHR11702">
    <property type="entry name" value="DEVELOPMENTALLY REGULATED GTP-BINDING PROTEIN-RELATED"/>
    <property type="match status" value="1"/>
</dbReference>
<dbReference type="InterPro" id="IPR006074">
    <property type="entry name" value="GTP1-OBG_CS"/>
</dbReference>
<dbReference type="InterPro" id="IPR031167">
    <property type="entry name" value="G_OBG"/>
</dbReference>
<dbReference type="Proteomes" id="UP000326331">
    <property type="component" value="Chromosome"/>
</dbReference>
<comment type="cofactor">
    <cofactor evidence="1 9">
        <name>Mg(2+)</name>
        <dbReference type="ChEBI" id="CHEBI:18420"/>
    </cofactor>
</comment>
<dbReference type="Gene3D" id="3.40.50.300">
    <property type="entry name" value="P-loop containing nucleotide triphosphate hydrolases"/>
    <property type="match status" value="1"/>
</dbReference>
<evidence type="ECO:0000256" key="1">
    <source>
        <dbReference type="ARBA" id="ARBA00001946"/>
    </source>
</evidence>
<comment type="similarity">
    <text evidence="2 9">Belongs to the TRAFAC class OBG-HflX-like GTPase superfamily. OBG GTPase family.</text>
</comment>
<evidence type="ECO:0000259" key="12">
    <source>
        <dbReference type="PROSITE" id="PS51881"/>
    </source>
</evidence>
<dbReference type="PROSITE" id="PS51883">
    <property type="entry name" value="OBG"/>
    <property type="match status" value="1"/>
</dbReference>
<dbReference type="InterPro" id="IPR045086">
    <property type="entry name" value="OBG_GTPase"/>
</dbReference>
<feature type="binding site" evidence="9">
    <location>
        <position position="171"/>
    </location>
    <ligand>
        <name>Mg(2+)</name>
        <dbReference type="ChEBI" id="CHEBI:18420"/>
    </ligand>
</feature>
<dbReference type="RefSeq" id="WP_158066860.1">
    <property type="nucleotide sequence ID" value="NZ_CP042829.1"/>
</dbReference>
<feature type="binding site" evidence="9">
    <location>
        <position position="191"/>
    </location>
    <ligand>
        <name>Mg(2+)</name>
        <dbReference type="ChEBI" id="CHEBI:18420"/>
    </ligand>
</feature>
<evidence type="ECO:0000259" key="11">
    <source>
        <dbReference type="PROSITE" id="PS51710"/>
    </source>
</evidence>
<evidence type="ECO:0000256" key="10">
    <source>
        <dbReference type="SAM" id="MobiDB-lite"/>
    </source>
</evidence>
<evidence type="ECO:0000313" key="15">
    <source>
        <dbReference type="Proteomes" id="UP000326331"/>
    </source>
</evidence>
<dbReference type="PROSITE" id="PS51710">
    <property type="entry name" value="G_OBG"/>
    <property type="match status" value="1"/>
</dbReference>
<dbReference type="Pfam" id="PF09269">
    <property type="entry name" value="DUF1967"/>
    <property type="match status" value="1"/>
</dbReference>
<keyword evidence="8 9" id="KW-0342">GTP-binding</keyword>
<dbReference type="PROSITE" id="PS00905">
    <property type="entry name" value="GTP1_OBG"/>
    <property type="match status" value="1"/>
</dbReference>
<evidence type="ECO:0000259" key="13">
    <source>
        <dbReference type="PROSITE" id="PS51883"/>
    </source>
</evidence>
<keyword evidence="7 9" id="KW-0460">Magnesium</keyword>
<comment type="subcellular location">
    <subcellularLocation>
        <location evidence="9">Cytoplasm</location>
    </subcellularLocation>
</comment>
<dbReference type="PANTHER" id="PTHR11702:SF31">
    <property type="entry name" value="MITOCHONDRIAL RIBOSOME-ASSOCIATED GTPASE 2"/>
    <property type="match status" value="1"/>
</dbReference>
<dbReference type="InterPro" id="IPR014100">
    <property type="entry name" value="GTP-bd_Obg/CgtA"/>
</dbReference>
<dbReference type="HAMAP" id="MF_01454">
    <property type="entry name" value="GTPase_Obg"/>
    <property type="match status" value="1"/>
</dbReference>
<dbReference type="Gene3D" id="2.70.210.12">
    <property type="entry name" value="GTP1/OBG domain"/>
    <property type="match status" value="1"/>
</dbReference>
<dbReference type="EC" id="3.6.5.-" evidence="9"/>
<organism evidence="14 15">
    <name type="scientific">Tepidiforma bonchosmolovskayae</name>
    <dbReference type="NCBI Taxonomy" id="2601677"/>
    <lineage>
        <taxon>Bacteria</taxon>
        <taxon>Bacillati</taxon>
        <taxon>Chloroflexota</taxon>
        <taxon>Tepidiformia</taxon>
        <taxon>Tepidiformales</taxon>
        <taxon>Tepidiformaceae</taxon>
        <taxon>Tepidiforma</taxon>
    </lineage>
</organism>
<reference evidence="14 15" key="1">
    <citation type="submission" date="2019-08" db="EMBL/GenBank/DDBJ databases">
        <authorList>
            <person name="Toschakov S.V."/>
        </authorList>
    </citation>
    <scope>NUCLEOTIDE SEQUENCE [LARGE SCALE GENOMIC DNA]</scope>
    <source>
        <strain evidence="14 15">3753O</strain>
    </source>
</reference>
<evidence type="ECO:0000256" key="6">
    <source>
        <dbReference type="ARBA" id="ARBA00022801"/>
    </source>
</evidence>
<dbReference type="NCBIfam" id="NF008954">
    <property type="entry name" value="PRK12296.1"/>
    <property type="match status" value="1"/>
</dbReference>
<keyword evidence="15" id="KW-1185">Reference proteome</keyword>
<feature type="binding site" evidence="9">
    <location>
        <begin position="210"/>
        <end position="213"/>
    </location>
    <ligand>
        <name>GTP</name>
        <dbReference type="ChEBI" id="CHEBI:37565"/>
    </ligand>
</feature>
<name>A0ABX6C0X9_9CHLR</name>
<keyword evidence="4 9" id="KW-0479">Metal-binding</keyword>